<evidence type="ECO:0000256" key="9">
    <source>
        <dbReference type="ARBA" id="ARBA00023136"/>
    </source>
</evidence>
<dbReference type="EMBL" id="JMSE01001380">
    <property type="protein sequence ID" value="KDN61861.1"/>
    <property type="molecule type" value="Genomic_DNA"/>
</dbReference>
<dbReference type="GO" id="GO:0046354">
    <property type="term" value="P:mannan biosynthetic process"/>
    <property type="evidence" value="ECO:0007669"/>
    <property type="project" value="TreeGrafter"/>
</dbReference>
<name>A0A066X7Y4_COLSU</name>
<keyword evidence="12" id="KW-1185">Reference proteome</keyword>
<dbReference type="AlphaFoldDB" id="A0A066X7Y4"/>
<protein>
    <submittedName>
        <fullName evidence="11">Putative alpha-1,2-mannosyltransferase</fullName>
    </submittedName>
</protein>
<dbReference type="Proteomes" id="UP000027238">
    <property type="component" value="Unassembled WGS sequence"/>
</dbReference>
<comment type="subcellular location">
    <subcellularLocation>
        <location evidence="1">Golgi apparatus membrane</location>
        <topology evidence="1">Single-pass type II membrane protein</topology>
    </subcellularLocation>
</comment>
<dbReference type="Pfam" id="PF11051">
    <property type="entry name" value="Mannosyl_trans3"/>
    <property type="match status" value="2"/>
</dbReference>
<evidence type="ECO:0000256" key="8">
    <source>
        <dbReference type="ARBA" id="ARBA00023034"/>
    </source>
</evidence>
<dbReference type="PANTHER" id="PTHR31646:SF1">
    <property type="entry name" value="ALPHA-1,2-MANNOSYLTRANSFERASE MNN2"/>
    <property type="match status" value="1"/>
</dbReference>
<accession>A0A066X7Y4</accession>
<dbReference type="SUPFAM" id="SSF53448">
    <property type="entry name" value="Nucleotide-diphospho-sugar transferases"/>
    <property type="match status" value="1"/>
</dbReference>
<evidence type="ECO:0000256" key="5">
    <source>
        <dbReference type="ARBA" id="ARBA00022692"/>
    </source>
</evidence>
<keyword evidence="7 10" id="KW-1133">Transmembrane helix</keyword>
<feature type="transmembrane region" description="Helical" evidence="10">
    <location>
        <begin position="16"/>
        <end position="36"/>
    </location>
</feature>
<proteinExistence type="inferred from homology"/>
<keyword evidence="11" id="KW-0328">Glycosyltransferase</keyword>
<comment type="similarity">
    <text evidence="3">Belongs to the MNN1/MNT family.</text>
</comment>
<dbReference type="PANTHER" id="PTHR31646">
    <property type="entry name" value="ALPHA-1,2-MANNOSYLTRANSFERASE MNN2"/>
    <property type="match status" value="1"/>
</dbReference>
<keyword evidence="8" id="KW-0333">Golgi apparatus</keyword>
<evidence type="ECO:0000256" key="4">
    <source>
        <dbReference type="ARBA" id="ARBA00022679"/>
    </source>
</evidence>
<dbReference type="STRING" id="1173701.A0A066X7Y4"/>
<dbReference type="OMA" id="SKNMVTW"/>
<organism evidence="11 12">
    <name type="scientific">Colletotrichum sublineola</name>
    <name type="common">Sorghum anthracnose fungus</name>
    <dbReference type="NCBI Taxonomy" id="1173701"/>
    <lineage>
        <taxon>Eukaryota</taxon>
        <taxon>Fungi</taxon>
        <taxon>Dikarya</taxon>
        <taxon>Ascomycota</taxon>
        <taxon>Pezizomycotina</taxon>
        <taxon>Sordariomycetes</taxon>
        <taxon>Hypocreomycetidae</taxon>
        <taxon>Glomerellales</taxon>
        <taxon>Glomerellaceae</taxon>
        <taxon>Colletotrichum</taxon>
        <taxon>Colletotrichum graminicola species complex</taxon>
    </lineage>
</organism>
<comment type="pathway">
    <text evidence="2">Protein modification; protein glycosylation.</text>
</comment>
<dbReference type="GO" id="GO:0000139">
    <property type="term" value="C:Golgi membrane"/>
    <property type="evidence" value="ECO:0007669"/>
    <property type="project" value="UniProtKB-SubCell"/>
</dbReference>
<comment type="caution">
    <text evidence="11">The sequence shown here is derived from an EMBL/GenBank/DDBJ whole genome shotgun (WGS) entry which is preliminary data.</text>
</comment>
<keyword evidence="9 10" id="KW-0472">Membrane</keyword>
<dbReference type="OrthoDB" id="4484309at2759"/>
<dbReference type="HOGENOM" id="CLU_013298_0_1_1"/>
<sequence length="541" mass="59380">MSLAAIIFPAKRRRPLWLYLVPPVLGLLLLAHIHSFNIPSTLLPYTANSPTHHDDQDHPSAASHLESKPVQVFWKSLQTALHAAEPALPSPLRVTVGPPLSDAELDSSPSSKAVTNDTPRRNLIALDDTSLESLTVQHAAFVSAVRFTLSEKLPYWKGTCGVVMTAGGGYLGTALTSILMLRRSGSQLPVHLFLDTRAERAAAAGFCDGILRRIAVECLVVEDLLLASNTNAAIRHYQYKVLSILLSPFQQTLYLDSDAWPIHDPEPLFTSEPFASHGLVTWPDFWLETASPSYYQIANATLPPPRPLTRRSSESGILLYDKATHADDLLLATYYNWFGPDCFYPLLSQGAPGEGDKETFLHAAVALAQPFWDVRTPVTVLGRWINGSFETATMRQADPAEDFRLFNATAARDHAREDPEESRRKAAKTFFIHHNLFKLDVGAVGAASDPMFRLDEQGRAGRLWGPGGGGQLIEDSGFDVERRMWDVVLAAKACSSASQVPEDANTDDTNDDGCGRLVRWYEAVFGEAPPLRSGSASAAWR</sequence>
<keyword evidence="4 11" id="KW-0808">Transferase</keyword>
<dbReference type="GO" id="GO:0000026">
    <property type="term" value="F:alpha-1,2-mannosyltransferase activity"/>
    <property type="evidence" value="ECO:0007669"/>
    <property type="project" value="TreeGrafter"/>
</dbReference>
<evidence type="ECO:0000256" key="1">
    <source>
        <dbReference type="ARBA" id="ARBA00004323"/>
    </source>
</evidence>
<gene>
    <name evidence="11" type="ORF">CSUB01_08078</name>
</gene>
<dbReference type="eggNOG" id="ENOG502QQ16">
    <property type="taxonomic scope" value="Eukaryota"/>
</dbReference>
<evidence type="ECO:0000313" key="12">
    <source>
        <dbReference type="Proteomes" id="UP000027238"/>
    </source>
</evidence>
<dbReference type="InterPro" id="IPR029044">
    <property type="entry name" value="Nucleotide-diphossugar_trans"/>
</dbReference>
<evidence type="ECO:0000256" key="10">
    <source>
        <dbReference type="SAM" id="Phobius"/>
    </source>
</evidence>
<evidence type="ECO:0000256" key="7">
    <source>
        <dbReference type="ARBA" id="ARBA00022989"/>
    </source>
</evidence>
<keyword evidence="5 10" id="KW-0812">Transmembrane</keyword>
<evidence type="ECO:0000256" key="2">
    <source>
        <dbReference type="ARBA" id="ARBA00004922"/>
    </source>
</evidence>
<evidence type="ECO:0000256" key="6">
    <source>
        <dbReference type="ARBA" id="ARBA00022968"/>
    </source>
</evidence>
<evidence type="ECO:0000256" key="3">
    <source>
        <dbReference type="ARBA" id="ARBA00009105"/>
    </source>
</evidence>
<evidence type="ECO:0000313" key="11">
    <source>
        <dbReference type="EMBL" id="KDN61861.1"/>
    </source>
</evidence>
<dbReference type="InterPro" id="IPR022751">
    <property type="entry name" value="Alpha_mannosyltransferase"/>
</dbReference>
<keyword evidence="6" id="KW-0735">Signal-anchor</keyword>
<reference evidence="12" key="1">
    <citation type="journal article" date="2014" name="Genome Announc.">
        <title>Draft genome sequence of Colletotrichum sublineola, a destructive pathogen of cultivated sorghum.</title>
        <authorList>
            <person name="Baroncelli R."/>
            <person name="Sanz-Martin J.M."/>
            <person name="Rech G.E."/>
            <person name="Sukno S.A."/>
            <person name="Thon M.R."/>
        </authorList>
    </citation>
    <scope>NUCLEOTIDE SEQUENCE [LARGE SCALE GENOMIC DNA]</scope>
    <source>
        <strain evidence="12">TX430BB</strain>
    </source>
</reference>